<dbReference type="Pfam" id="PF00082">
    <property type="entry name" value="Peptidase_S8"/>
    <property type="match status" value="1"/>
</dbReference>
<keyword evidence="9" id="KW-1185">Reference proteome</keyword>
<evidence type="ECO:0000256" key="5">
    <source>
        <dbReference type="SAM" id="SignalP"/>
    </source>
</evidence>
<evidence type="ECO:0000256" key="4">
    <source>
        <dbReference type="PROSITE-ProRule" id="PRU01240"/>
    </source>
</evidence>
<reference evidence="8 9" key="1">
    <citation type="submission" date="2022-01" db="EMBL/GenBank/DDBJ databases">
        <title>A high-quality chromosome-level genome assembly of rohu carp, Labeo rohita.</title>
        <authorList>
            <person name="Arick M.A. II"/>
            <person name="Hsu C.-Y."/>
            <person name="Magbanua Z."/>
            <person name="Pechanova O."/>
            <person name="Grover C."/>
            <person name="Miller E."/>
            <person name="Thrash A."/>
            <person name="Ezzel L."/>
            <person name="Alam S."/>
            <person name="Benzie J."/>
            <person name="Hamilton M."/>
            <person name="Karsi A."/>
            <person name="Lawrence M.L."/>
            <person name="Peterson D.G."/>
        </authorList>
    </citation>
    <scope>NUCLEOTIDE SEQUENCE [LARGE SCALE GENOMIC DNA]</scope>
    <source>
        <strain evidence="9">BAU-BD-2019</strain>
        <tissue evidence="8">Blood</tissue>
    </source>
</reference>
<dbReference type="Pfam" id="PF16470">
    <property type="entry name" value="S8_pro-domain"/>
    <property type="match status" value="2"/>
</dbReference>
<keyword evidence="2" id="KW-0378">Hydrolase</keyword>
<evidence type="ECO:0000313" key="8">
    <source>
        <dbReference type="EMBL" id="KAI2661406.1"/>
    </source>
</evidence>
<keyword evidence="3" id="KW-0720">Serine protease</keyword>
<dbReference type="Proteomes" id="UP000830375">
    <property type="component" value="Unassembled WGS sequence"/>
</dbReference>
<dbReference type="InterPro" id="IPR000209">
    <property type="entry name" value="Peptidase_S8/S53_dom"/>
</dbReference>
<name>A0ABQ8MGU3_LABRO</name>
<keyword evidence="1" id="KW-0645">Protease</keyword>
<dbReference type="PANTHER" id="PTHR42884">
    <property type="entry name" value="PROPROTEIN CONVERTASE SUBTILISIN/KEXIN-RELATED"/>
    <property type="match status" value="1"/>
</dbReference>
<dbReference type="PROSITE" id="PS51892">
    <property type="entry name" value="SUBTILASE"/>
    <property type="match status" value="1"/>
</dbReference>
<dbReference type="Gene3D" id="3.30.70.850">
    <property type="entry name" value="Peptidase S8, pro-domain"/>
    <property type="match status" value="1"/>
</dbReference>
<comment type="caution">
    <text evidence="4">Lacks conserved residue(s) required for the propagation of feature annotation.</text>
</comment>
<dbReference type="Gene3D" id="3.40.50.200">
    <property type="entry name" value="Peptidase S8/S53 domain"/>
    <property type="match status" value="1"/>
</dbReference>
<feature type="chain" id="PRO_5046851618" evidence="5">
    <location>
        <begin position="26"/>
        <end position="313"/>
    </location>
</feature>
<keyword evidence="5" id="KW-0732">Signal</keyword>
<dbReference type="InterPro" id="IPR036852">
    <property type="entry name" value="Peptidase_S8/S53_dom_sf"/>
</dbReference>
<evidence type="ECO:0000256" key="3">
    <source>
        <dbReference type="ARBA" id="ARBA00022825"/>
    </source>
</evidence>
<accession>A0ABQ8MGU3</accession>
<evidence type="ECO:0000259" key="7">
    <source>
        <dbReference type="Pfam" id="PF16470"/>
    </source>
</evidence>
<sequence>MVLNSLPCVLVSLCLVFFSSSPCKARIYTNHWAVRIAGGPEQADHIANKYGYRNLGQVPKRSFLNRKLVTSRVLLYFATHQTRVLLWESAIGSRNIGDLKDYYHFFHSRTIKRSTLFSRGTHSFISMEPKVEWVQQQVVKRRTKRDYIIKPSYPGPVQSSMAQSSSIYFNDAKWSSMWYIHCNDNIHNCQSDMNIVGAWKRGYTGKDVVVTILDDGIERNHPDLIQNYDNEASYDVNGNDMDPMPRYDASNENKSPIRSISVARGKGECLTLSLFSGGSVRWRRRGRFRSACIDTLYRIPSSSCPGFFCLCEA</sequence>
<dbReference type="PANTHER" id="PTHR42884:SF7">
    <property type="entry name" value="PROPROTEIN CONVERTASE SUBTILISIN_KEXIN TYPE 5"/>
    <property type="match status" value="1"/>
</dbReference>
<evidence type="ECO:0000259" key="6">
    <source>
        <dbReference type="Pfam" id="PF00082"/>
    </source>
</evidence>
<evidence type="ECO:0000256" key="1">
    <source>
        <dbReference type="ARBA" id="ARBA00022670"/>
    </source>
</evidence>
<comment type="caution">
    <text evidence="8">The sequence shown here is derived from an EMBL/GenBank/DDBJ whole genome shotgun (WGS) entry which is preliminary data.</text>
</comment>
<proteinExistence type="inferred from homology"/>
<evidence type="ECO:0000313" key="9">
    <source>
        <dbReference type="Proteomes" id="UP000830375"/>
    </source>
</evidence>
<dbReference type="InterPro" id="IPR038466">
    <property type="entry name" value="S8_pro-domain_sf"/>
</dbReference>
<gene>
    <name evidence="8" type="ORF">H4Q32_006988</name>
</gene>
<feature type="signal peptide" evidence="5">
    <location>
        <begin position="1"/>
        <end position="25"/>
    </location>
</feature>
<evidence type="ECO:0000256" key="2">
    <source>
        <dbReference type="ARBA" id="ARBA00022801"/>
    </source>
</evidence>
<protein>
    <submittedName>
        <fullName evidence="8">Proprotein convertase subtilisin/kexin type 5</fullName>
    </submittedName>
</protein>
<dbReference type="InterPro" id="IPR032815">
    <property type="entry name" value="S8_pro-domain"/>
</dbReference>
<dbReference type="SUPFAM" id="SSF52743">
    <property type="entry name" value="Subtilisin-like"/>
    <property type="match status" value="2"/>
</dbReference>
<comment type="similarity">
    <text evidence="4">Belongs to the peptidase S8 family.</text>
</comment>
<dbReference type="PROSITE" id="PS00136">
    <property type="entry name" value="SUBTILASE_ASP"/>
    <property type="match status" value="1"/>
</dbReference>
<dbReference type="InterPro" id="IPR023827">
    <property type="entry name" value="Peptidase_S8_Asp-AS"/>
</dbReference>
<dbReference type="EMBL" id="JACTAM010000008">
    <property type="protein sequence ID" value="KAI2661406.1"/>
    <property type="molecule type" value="Genomic_DNA"/>
</dbReference>
<organism evidence="8 9">
    <name type="scientific">Labeo rohita</name>
    <name type="common">Indian major carp</name>
    <name type="synonym">Cyprinus rohita</name>
    <dbReference type="NCBI Taxonomy" id="84645"/>
    <lineage>
        <taxon>Eukaryota</taxon>
        <taxon>Metazoa</taxon>
        <taxon>Chordata</taxon>
        <taxon>Craniata</taxon>
        <taxon>Vertebrata</taxon>
        <taxon>Euteleostomi</taxon>
        <taxon>Actinopterygii</taxon>
        <taxon>Neopterygii</taxon>
        <taxon>Teleostei</taxon>
        <taxon>Ostariophysi</taxon>
        <taxon>Cypriniformes</taxon>
        <taxon>Cyprinidae</taxon>
        <taxon>Labeoninae</taxon>
        <taxon>Labeonini</taxon>
        <taxon>Labeo</taxon>
    </lineage>
</organism>
<feature type="domain" description="Peptidase S8 pro-domain" evidence="7">
    <location>
        <begin position="94"/>
        <end position="145"/>
    </location>
</feature>
<feature type="domain" description="Peptidase S8 pro-domain" evidence="7">
    <location>
        <begin position="31"/>
        <end position="64"/>
    </location>
</feature>
<feature type="domain" description="Peptidase S8/S53" evidence="6">
    <location>
        <begin position="205"/>
        <end position="253"/>
    </location>
</feature>